<feature type="chain" id="PRO_5021485440" evidence="2">
    <location>
        <begin position="41"/>
        <end position="315"/>
    </location>
</feature>
<organism evidence="4 5">
    <name type="scientific">Cryobacterium psychrophilum</name>
    <dbReference type="NCBI Taxonomy" id="41988"/>
    <lineage>
        <taxon>Bacteria</taxon>
        <taxon>Bacillati</taxon>
        <taxon>Actinomycetota</taxon>
        <taxon>Actinomycetes</taxon>
        <taxon>Micrococcales</taxon>
        <taxon>Microbacteriaceae</taxon>
        <taxon>Cryobacterium</taxon>
    </lineage>
</organism>
<dbReference type="EMBL" id="SOHQ01000034">
    <property type="protein sequence ID" value="TFD76789.1"/>
    <property type="molecule type" value="Genomic_DNA"/>
</dbReference>
<feature type="domain" description="Solute-binding protein family 3/N-terminal" evidence="3">
    <location>
        <begin position="68"/>
        <end position="303"/>
    </location>
</feature>
<proteinExistence type="predicted"/>
<evidence type="ECO:0000259" key="3">
    <source>
        <dbReference type="SMART" id="SM00062"/>
    </source>
</evidence>
<dbReference type="PANTHER" id="PTHR35936:SF17">
    <property type="entry name" value="ARGININE-BINDING EXTRACELLULAR PROTEIN ARTP"/>
    <property type="match status" value="1"/>
</dbReference>
<keyword evidence="1 2" id="KW-0732">Signal</keyword>
<evidence type="ECO:0000313" key="4">
    <source>
        <dbReference type="EMBL" id="TFD76789.1"/>
    </source>
</evidence>
<name>A0A4Y8KLW7_9MICO</name>
<protein>
    <submittedName>
        <fullName evidence="4">ABC transporter substrate-binding protein</fullName>
    </submittedName>
</protein>
<dbReference type="OrthoDB" id="4633994at2"/>
<dbReference type="InterPro" id="IPR001638">
    <property type="entry name" value="Solute-binding_3/MltF_N"/>
</dbReference>
<evidence type="ECO:0000256" key="1">
    <source>
        <dbReference type="ARBA" id="ARBA00022729"/>
    </source>
</evidence>
<evidence type="ECO:0000256" key="2">
    <source>
        <dbReference type="SAM" id="SignalP"/>
    </source>
</evidence>
<feature type="signal peptide" evidence="2">
    <location>
        <begin position="1"/>
        <end position="40"/>
    </location>
</feature>
<keyword evidence="5" id="KW-1185">Reference proteome</keyword>
<dbReference type="PROSITE" id="PS51257">
    <property type="entry name" value="PROKAR_LIPOPROTEIN"/>
    <property type="match status" value="1"/>
</dbReference>
<dbReference type="SUPFAM" id="SSF53850">
    <property type="entry name" value="Periplasmic binding protein-like II"/>
    <property type="match status" value="1"/>
</dbReference>
<dbReference type="CDD" id="cd01004">
    <property type="entry name" value="PBP2_MidA_like"/>
    <property type="match status" value="1"/>
</dbReference>
<dbReference type="Gene3D" id="3.40.190.10">
    <property type="entry name" value="Periplasmic binding protein-like II"/>
    <property type="match status" value="2"/>
</dbReference>
<dbReference type="Proteomes" id="UP000298218">
    <property type="component" value="Unassembled WGS sequence"/>
</dbReference>
<gene>
    <name evidence="4" type="ORF">E3T53_13040</name>
</gene>
<comment type="caution">
    <text evidence="4">The sequence shown here is derived from an EMBL/GenBank/DDBJ whole genome shotgun (WGS) entry which is preliminary data.</text>
</comment>
<dbReference type="SMART" id="SM00062">
    <property type="entry name" value="PBPb"/>
    <property type="match status" value="1"/>
</dbReference>
<accession>A0A4Y8KLW7</accession>
<dbReference type="Pfam" id="PF00497">
    <property type="entry name" value="SBP_bac_3"/>
    <property type="match status" value="1"/>
</dbReference>
<dbReference type="AlphaFoldDB" id="A0A4Y8KLW7"/>
<reference evidence="4 5" key="1">
    <citation type="submission" date="2019-03" db="EMBL/GenBank/DDBJ databases">
        <title>Genomics of glacier-inhabiting Cryobacterium strains.</title>
        <authorList>
            <person name="Liu Q."/>
            <person name="Xin Y.-H."/>
        </authorList>
    </citation>
    <scope>NUCLEOTIDE SEQUENCE [LARGE SCALE GENOMIC DNA]</scope>
    <source>
        <strain evidence="4 5">CGMCC 1.4292</strain>
    </source>
</reference>
<evidence type="ECO:0000313" key="5">
    <source>
        <dbReference type="Proteomes" id="UP000298218"/>
    </source>
</evidence>
<sequence>MRRAAMNTPQRSRPSWQIAVSLGFAATLALSACSAAPAPAAPVEEAPVGEVDAAAAAALPEKYVKAGVIRVASDYPYPPMEMLDEDQNLTGLDFDLAQALGVKLGVPLTLEKQAFATNIPALQSGQSDIIMSGMNDTAKRQETLDFVDYFHAGFSIMVLAGNPEKITTVLDLCGKDVAVSKATIQAEILRGYDDQCTQAGPGPIKIAELPSETDVQTAVRSGKAIADVVDSAVAAYSAQTAGDGEMFEVVRDPANPNGYNPVFTGIGVLKKDSELTSALVLALDSIIADGSYQEILEKYDLGDYAIDKAGLNLGS</sequence>
<dbReference type="PANTHER" id="PTHR35936">
    <property type="entry name" value="MEMBRANE-BOUND LYTIC MUREIN TRANSGLYCOSYLASE F"/>
    <property type="match status" value="1"/>
</dbReference>